<evidence type="ECO:0000256" key="9">
    <source>
        <dbReference type="SAM" id="MobiDB-lite"/>
    </source>
</evidence>
<feature type="region of interest" description="Disordered" evidence="9">
    <location>
        <begin position="32"/>
        <end position="51"/>
    </location>
</feature>
<feature type="compositionally biased region" description="Low complexity" evidence="9">
    <location>
        <begin position="170"/>
        <end position="186"/>
    </location>
</feature>
<comment type="function">
    <text evidence="8">Magnesium transporter that may mediate the influx of magnesium.</text>
</comment>
<evidence type="ECO:0000256" key="4">
    <source>
        <dbReference type="ARBA" id="ARBA00022692"/>
    </source>
</evidence>
<feature type="transmembrane region" description="Helical" evidence="8">
    <location>
        <begin position="447"/>
        <end position="466"/>
    </location>
</feature>
<feature type="compositionally biased region" description="Polar residues" evidence="9">
    <location>
        <begin position="204"/>
        <end position="214"/>
    </location>
</feature>
<dbReference type="InterPro" id="IPR039204">
    <property type="entry name" value="MRS2-like"/>
</dbReference>
<dbReference type="GO" id="GO:0015693">
    <property type="term" value="P:magnesium ion transport"/>
    <property type="evidence" value="ECO:0000318"/>
    <property type="project" value="GO_Central"/>
</dbReference>
<feature type="region of interest" description="Disordered" evidence="9">
    <location>
        <begin position="151"/>
        <end position="214"/>
    </location>
</feature>
<protein>
    <recommendedName>
        <fullName evidence="8">Magnesium transporter</fullName>
    </recommendedName>
</protein>
<dbReference type="AlphaFoldDB" id="A0A0K9P8H4"/>
<dbReference type="GO" id="GO:0016020">
    <property type="term" value="C:membrane"/>
    <property type="evidence" value="ECO:0007669"/>
    <property type="project" value="UniProtKB-SubCell"/>
</dbReference>
<evidence type="ECO:0000256" key="8">
    <source>
        <dbReference type="RuleBase" id="RU366041"/>
    </source>
</evidence>
<proteinExistence type="inferred from homology"/>
<evidence type="ECO:0000256" key="6">
    <source>
        <dbReference type="ARBA" id="ARBA00023065"/>
    </source>
</evidence>
<dbReference type="Gene3D" id="1.20.58.340">
    <property type="entry name" value="Magnesium transport protein CorA, transmembrane region"/>
    <property type="match status" value="1"/>
</dbReference>
<feature type="transmembrane region" description="Helical" evidence="8">
    <location>
        <begin position="402"/>
        <end position="426"/>
    </location>
</feature>
<dbReference type="OMA" id="ICLECAC"/>
<dbReference type="FunFam" id="1.20.58.340:FF:000023">
    <property type="entry name" value="Magnesium transporter MRS2-E"/>
    <property type="match status" value="1"/>
</dbReference>
<dbReference type="GO" id="GO:0015095">
    <property type="term" value="F:magnesium ion transmembrane transporter activity"/>
    <property type="evidence" value="ECO:0000318"/>
    <property type="project" value="GO_Central"/>
</dbReference>
<evidence type="ECO:0000256" key="3">
    <source>
        <dbReference type="ARBA" id="ARBA00022448"/>
    </source>
</evidence>
<keyword evidence="11" id="KW-1185">Reference proteome</keyword>
<organism evidence="10 11">
    <name type="scientific">Zostera marina</name>
    <name type="common">Eelgrass</name>
    <dbReference type="NCBI Taxonomy" id="29655"/>
    <lineage>
        <taxon>Eukaryota</taxon>
        <taxon>Viridiplantae</taxon>
        <taxon>Streptophyta</taxon>
        <taxon>Embryophyta</taxon>
        <taxon>Tracheophyta</taxon>
        <taxon>Spermatophyta</taxon>
        <taxon>Magnoliopsida</taxon>
        <taxon>Liliopsida</taxon>
        <taxon>Zosteraceae</taxon>
        <taxon>Zostera</taxon>
    </lineage>
</organism>
<dbReference type="OrthoDB" id="10251508at2759"/>
<reference evidence="11" key="1">
    <citation type="journal article" date="2016" name="Nature">
        <title>The genome of the seagrass Zostera marina reveals angiosperm adaptation to the sea.</title>
        <authorList>
            <person name="Olsen J.L."/>
            <person name="Rouze P."/>
            <person name="Verhelst B."/>
            <person name="Lin Y.-C."/>
            <person name="Bayer T."/>
            <person name="Collen J."/>
            <person name="Dattolo E."/>
            <person name="De Paoli E."/>
            <person name="Dittami S."/>
            <person name="Maumus F."/>
            <person name="Michel G."/>
            <person name="Kersting A."/>
            <person name="Lauritano C."/>
            <person name="Lohaus R."/>
            <person name="Toepel M."/>
            <person name="Tonon T."/>
            <person name="Vanneste K."/>
            <person name="Amirebrahimi M."/>
            <person name="Brakel J."/>
            <person name="Bostroem C."/>
            <person name="Chovatia M."/>
            <person name="Grimwood J."/>
            <person name="Jenkins J.W."/>
            <person name="Jueterbock A."/>
            <person name="Mraz A."/>
            <person name="Stam W.T."/>
            <person name="Tice H."/>
            <person name="Bornberg-Bauer E."/>
            <person name="Green P.J."/>
            <person name="Pearson G.A."/>
            <person name="Procaccini G."/>
            <person name="Duarte C.M."/>
            <person name="Schmutz J."/>
            <person name="Reusch T.B.H."/>
            <person name="Van de Peer Y."/>
        </authorList>
    </citation>
    <scope>NUCLEOTIDE SEQUENCE [LARGE SCALE GENOMIC DNA]</scope>
    <source>
        <strain evidence="11">cv. Finnish</strain>
    </source>
</reference>
<keyword evidence="3 8" id="KW-0813">Transport</keyword>
<dbReference type="Gene3D" id="2.40.128.330">
    <property type="match status" value="1"/>
</dbReference>
<keyword evidence="5 8" id="KW-1133">Transmembrane helix</keyword>
<evidence type="ECO:0000256" key="5">
    <source>
        <dbReference type="ARBA" id="ARBA00022989"/>
    </source>
</evidence>
<evidence type="ECO:0000256" key="7">
    <source>
        <dbReference type="ARBA" id="ARBA00023136"/>
    </source>
</evidence>
<keyword evidence="6 8" id="KW-0406">Ion transport</keyword>
<dbReference type="PANTHER" id="PTHR13890:SF29">
    <property type="entry name" value="MAGNESIUM TRANSPORTER MRS2-F"/>
    <property type="match status" value="1"/>
</dbReference>
<dbReference type="CDD" id="cd12823">
    <property type="entry name" value="Mrs2_Mfm1p-like"/>
    <property type="match status" value="1"/>
</dbReference>
<evidence type="ECO:0000313" key="11">
    <source>
        <dbReference type="Proteomes" id="UP000036987"/>
    </source>
</evidence>
<evidence type="ECO:0000256" key="1">
    <source>
        <dbReference type="ARBA" id="ARBA00004141"/>
    </source>
</evidence>
<dbReference type="EMBL" id="LFYR01001125">
    <property type="protein sequence ID" value="KMZ64557.1"/>
    <property type="molecule type" value="Genomic_DNA"/>
</dbReference>
<evidence type="ECO:0000256" key="2">
    <source>
        <dbReference type="ARBA" id="ARBA00007535"/>
    </source>
</evidence>
<sequence length="472" mass="52580">MDRPLDTAFSPSWSIAGSSVELLPDQIATDAAGESPFRTSTAPHPRNRKGEKVRAREWMVMESGGWSGIEEFGKHAIMKRVGLPARDLRMLDPILSYPSTILGRERAIVVKLEHIKAIITANEVLVLKSIDPNVELFLRELQLRLASDSKTASETVKETDQMDMRGINTQSNSSSSSLNNVGLQQSTFPYGNVITPDVKDDSPPRSTTSETSKVVSPKTLPFEFRALEICLECACRCLEEETSTLVQEAHPALDELTSKISTLNLERVRQIKSRLVTISGRVQKVRDELEQLLDDDMDMAEMYLTCKLDQQELADREDRDGNDQSETNSYYECDQISLYKTKGSTSEAGGIVSLDTVELEMLLEAYFVQIEGTLNKLSALREYVDDTEDYINIMLDDKQNQLLQMGVILSTATLLSSAGIAVVGMFGMNIHIGLYDAAPIRFWQTSIATVVTCTILFITSITWGRWKGLLSL</sequence>
<name>A0A0K9P8H4_ZOSMR</name>
<evidence type="ECO:0000313" key="10">
    <source>
        <dbReference type="EMBL" id="KMZ64557.1"/>
    </source>
</evidence>
<dbReference type="FunFam" id="2.40.128.330:FF:000001">
    <property type="entry name" value="Magnesium transporter MRS2-1"/>
    <property type="match status" value="1"/>
</dbReference>
<comment type="caution">
    <text evidence="10">The sequence shown here is derived from an EMBL/GenBank/DDBJ whole genome shotgun (WGS) entry which is preliminary data.</text>
</comment>
<keyword evidence="7 8" id="KW-0472">Membrane</keyword>
<dbReference type="PANTHER" id="PTHR13890">
    <property type="entry name" value="RNA SPLICING PROTEIN MRS2, MITOCHONDRIAL"/>
    <property type="match status" value="1"/>
</dbReference>
<keyword evidence="4 8" id="KW-0812">Transmembrane</keyword>
<dbReference type="Proteomes" id="UP000036987">
    <property type="component" value="Unassembled WGS sequence"/>
</dbReference>
<accession>A0A0K9P8H4</accession>
<comment type="similarity">
    <text evidence="2 8">Belongs to the CorA metal ion transporter (MIT) (TC 1.A.35.5) family.</text>
</comment>
<comment type="subcellular location">
    <subcellularLocation>
        <location evidence="1 8">Membrane</location>
        <topology evidence="1 8">Multi-pass membrane protein</topology>
    </subcellularLocation>
</comment>
<gene>
    <name evidence="10" type="ORF">ZOSMA_35G00120</name>
</gene>
<keyword evidence="8" id="KW-0460">Magnesium</keyword>
<dbReference type="Pfam" id="PF22099">
    <property type="entry name" value="MRS2-like"/>
    <property type="match status" value="2"/>
</dbReference>